<evidence type="ECO:0000313" key="1">
    <source>
        <dbReference type="EMBL" id="KMQ95717.1"/>
    </source>
</evidence>
<comment type="caution">
    <text evidence="1">The sequence shown here is derived from an EMBL/GenBank/DDBJ whole genome shotgun (WGS) entry which is preliminary data.</text>
</comment>
<dbReference type="Proteomes" id="UP000036403">
    <property type="component" value="Unassembled WGS sequence"/>
</dbReference>
<organism evidence="1 2">
    <name type="scientific">Lasius niger</name>
    <name type="common">Black garden ant</name>
    <dbReference type="NCBI Taxonomy" id="67767"/>
    <lineage>
        <taxon>Eukaryota</taxon>
        <taxon>Metazoa</taxon>
        <taxon>Ecdysozoa</taxon>
        <taxon>Arthropoda</taxon>
        <taxon>Hexapoda</taxon>
        <taxon>Insecta</taxon>
        <taxon>Pterygota</taxon>
        <taxon>Neoptera</taxon>
        <taxon>Endopterygota</taxon>
        <taxon>Hymenoptera</taxon>
        <taxon>Apocrita</taxon>
        <taxon>Aculeata</taxon>
        <taxon>Formicoidea</taxon>
        <taxon>Formicidae</taxon>
        <taxon>Formicinae</taxon>
        <taxon>Lasius</taxon>
        <taxon>Lasius</taxon>
    </lineage>
</organism>
<keyword evidence="2" id="KW-1185">Reference proteome</keyword>
<dbReference type="EMBL" id="LBMM01001804">
    <property type="protein sequence ID" value="KMQ95717.1"/>
    <property type="molecule type" value="Genomic_DNA"/>
</dbReference>
<dbReference type="AlphaFoldDB" id="A0A0J7KYV6"/>
<protein>
    <submittedName>
        <fullName evidence="1">Coiled-coil domain-containing protein 108</fullName>
    </submittedName>
</protein>
<dbReference type="PaxDb" id="67767-A0A0J7KYV6"/>
<accession>A0A0J7KYV6</accession>
<sequence length="320" mass="37178">MQPGEENWITLELRYVLLGKTESKWDLDLGNNRHIFLLMTIEGLSDSDNKLHLLNGTHFKFQHTYLGDKSPIYQGRLCLTLGDEEEELILEGESSLPHKPTAIGEYIPSERNFEDDDDIPVYFSADCLDVSHIATHSHVVKMIMMHNNLVQDVLAYEWKRNEIPGVIHVEIYPRKGLIKPMSVKNFHVIINTEEYPCVIDVNIPCEFINTSQRRTYQRSVYKLEDLSRELKGQFTITEKGVNVPKPSIEFVEKPQIFYKTITIRCSIYSVEDKFLKINLMNELINAPPKGICIEKNDRQMLTFRKEDISRSSFIIEGLLW</sequence>
<reference evidence="1 2" key="1">
    <citation type="submission" date="2015-04" db="EMBL/GenBank/DDBJ databases">
        <title>Lasius niger genome sequencing.</title>
        <authorList>
            <person name="Konorov E.A."/>
            <person name="Nikitin M.A."/>
            <person name="Kirill M.V."/>
            <person name="Chang P."/>
        </authorList>
    </citation>
    <scope>NUCLEOTIDE SEQUENCE [LARGE SCALE GENOMIC DNA]</scope>
    <source>
        <tissue evidence="1">Whole</tissue>
    </source>
</reference>
<evidence type="ECO:0000313" key="2">
    <source>
        <dbReference type="Proteomes" id="UP000036403"/>
    </source>
</evidence>
<gene>
    <name evidence="1" type="ORF">RF55_4049</name>
</gene>
<name>A0A0J7KYV6_LASNI</name>
<dbReference type="OrthoDB" id="415597at2759"/>
<proteinExistence type="predicted"/>